<dbReference type="EMBL" id="QBKS01000001">
    <property type="protein sequence ID" value="PTX57785.1"/>
    <property type="molecule type" value="Genomic_DNA"/>
</dbReference>
<evidence type="ECO:0000313" key="12">
    <source>
        <dbReference type="Proteomes" id="UP000243978"/>
    </source>
</evidence>
<dbReference type="SUPFAM" id="SSF54534">
    <property type="entry name" value="FKBP-like"/>
    <property type="match status" value="1"/>
</dbReference>
<dbReference type="PROSITE" id="PS01096">
    <property type="entry name" value="PPIC_PPIASE_1"/>
    <property type="match status" value="1"/>
</dbReference>
<evidence type="ECO:0000256" key="1">
    <source>
        <dbReference type="ARBA" id="ARBA00000971"/>
    </source>
</evidence>
<dbReference type="InterPro" id="IPR023058">
    <property type="entry name" value="PPIase_PpiC_CS"/>
</dbReference>
<evidence type="ECO:0000256" key="7">
    <source>
        <dbReference type="ARBA" id="ARBA00031484"/>
    </source>
</evidence>
<evidence type="ECO:0000256" key="4">
    <source>
        <dbReference type="ARBA" id="ARBA00018370"/>
    </source>
</evidence>
<dbReference type="Pfam" id="PF00639">
    <property type="entry name" value="Rotamase"/>
    <property type="match status" value="1"/>
</dbReference>
<keyword evidence="8 11" id="KW-0413">Isomerase</keyword>
<evidence type="ECO:0000313" key="11">
    <source>
        <dbReference type="EMBL" id="PTX57785.1"/>
    </source>
</evidence>
<name>A0A2T6BNZ0_9RHOB</name>
<keyword evidence="5 8" id="KW-0697">Rotamase</keyword>
<gene>
    <name evidence="11" type="ORF">C8N43_2457</name>
</gene>
<evidence type="ECO:0000256" key="6">
    <source>
        <dbReference type="ARBA" id="ARBA00030642"/>
    </source>
</evidence>
<dbReference type="InterPro" id="IPR000297">
    <property type="entry name" value="PPIase_PpiC"/>
</dbReference>
<evidence type="ECO:0000256" key="9">
    <source>
        <dbReference type="SAM" id="SignalP"/>
    </source>
</evidence>
<dbReference type="Proteomes" id="UP000243978">
    <property type="component" value="Unassembled WGS sequence"/>
</dbReference>
<dbReference type="InterPro" id="IPR046357">
    <property type="entry name" value="PPIase_dom_sf"/>
</dbReference>
<keyword evidence="9" id="KW-0732">Signal</keyword>
<comment type="catalytic activity">
    <reaction evidence="1">
        <text>[protein]-peptidylproline (omega=180) = [protein]-peptidylproline (omega=0)</text>
        <dbReference type="Rhea" id="RHEA:16237"/>
        <dbReference type="Rhea" id="RHEA-COMP:10747"/>
        <dbReference type="Rhea" id="RHEA-COMP:10748"/>
        <dbReference type="ChEBI" id="CHEBI:83833"/>
        <dbReference type="ChEBI" id="CHEBI:83834"/>
        <dbReference type="EC" id="5.2.1.8"/>
    </reaction>
</comment>
<dbReference type="RefSeq" id="WP_107845853.1">
    <property type="nucleotide sequence ID" value="NZ_QBKS01000001.1"/>
</dbReference>
<reference evidence="11 12" key="1">
    <citation type="submission" date="2018-04" db="EMBL/GenBank/DDBJ databases">
        <title>Genomic Encyclopedia of Archaeal and Bacterial Type Strains, Phase II (KMG-II): from individual species to whole genera.</title>
        <authorList>
            <person name="Goeker M."/>
        </authorList>
    </citation>
    <scope>NUCLEOTIDE SEQUENCE [LARGE SCALE GENOMIC DNA]</scope>
    <source>
        <strain evidence="11 12">DSM 100977</strain>
    </source>
</reference>
<feature type="signal peptide" evidence="9">
    <location>
        <begin position="1"/>
        <end position="23"/>
    </location>
</feature>
<feature type="domain" description="PpiC" evidence="10">
    <location>
        <begin position="132"/>
        <end position="222"/>
    </location>
</feature>
<dbReference type="EC" id="5.2.1.8" evidence="3"/>
<dbReference type="PANTHER" id="PTHR47245">
    <property type="entry name" value="PEPTIDYLPROLYL ISOMERASE"/>
    <property type="match status" value="1"/>
</dbReference>
<evidence type="ECO:0000259" key="10">
    <source>
        <dbReference type="PROSITE" id="PS50198"/>
    </source>
</evidence>
<dbReference type="PROSITE" id="PS50198">
    <property type="entry name" value="PPIC_PPIASE_2"/>
    <property type="match status" value="1"/>
</dbReference>
<organism evidence="11 12">
    <name type="scientific">Litoreibacter ponti</name>
    <dbReference type="NCBI Taxonomy" id="1510457"/>
    <lineage>
        <taxon>Bacteria</taxon>
        <taxon>Pseudomonadati</taxon>
        <taxon>Pseudomonadota</taxon>
        <taxon>Alphaproteobacteria</taxon>
        <taxon>Rhodobacterales</taxon>
        <taxon>Roseobacteraceae</taxon>
        <taxon>Litoreibacter</taxon>
    </lineage>
</organism>
<comment type="similarity">
    <text evidence="2">Belongs to the PpiC/parvulin rotamase family.</text>
</comment>
<proteinExistence type="inferred from homology"/>
<dbReference type="GO" id="GO:0003755">
    <property type="term" value="F:peptidyl-prolyl cis-trans isomerase activity"/>
    <property type="evidence" value="ECO:0007669"/>
    <property type="project" value="UniProtKB-KW"/>
</dbReference>
<accession>A0A2T6BNZ0</accession>
<dbReference type="PANTHER" id="PTHR47245:SF2">
    <property type="entry name" value="PEPTIDYL-PROLYL CIS-TRANS ISOMERASE HP_0175-RELATED"/>
    <property type="match status" value="1"/>
</dbReference>
<comment type="caution">
    <text evidence="11">The sequence shown here is derived from an EMBL/GenBank/DDBJ whole genome shotgun (WGS) entry which is preliminary data.</text>
</comment>
<evidence type="ECO:0000256" key="2">
    <source>
        <dbReference type="ARBA" id="ARBA00007656"/>
    </source>
</evidence>
<sequence length="280" mass="30349">MGKFSTLLRATGLAVTVAMPAAAQDADTVLATVNGTDITIGHMIALQERLPDQYKQLADDVLYEGMLEQLIQQTALAQEMEKDDTKSLALTRENEIRAFLAGELLAKVGTADLDDGSVEALYEERYETGEPEMEFNASHILVETEEEANTVIEELSGGADFAELAKEKSTGPSGPGGGLLGWFGKGQMVPAFEEAVLSLEEGAVTEAPVQTQFGWHVVKLNESRAKSAPELDSVRDELERELRAAAIDNRITTLTEAADITRAEVEVDPSIIRNLELLKD</sequence>
<evidence type="ECO:0000256" key="5">
    <source>
        <dbReference type="ARBA" id="ARBA00023110"/>
    </source>
</evidence>
<dbReference type="OrthoDB" id="14196at2"/>
<keyword evidence="12" id="KW-1185">Reference proteome</keyword>
<dbReference type="SUPFAM" id="SSF109998">
    <property type="entry name" value="Triger factor/SurA peptide-binding domain-like"/>
    <property type="match status" value="1"/>
</dbReference>
<dbReference type="InterPro" id="IPR027304">
    <property type="entry name" value="Trigger_fact/SurA_dom_sf"/>
</dbReference>
<dbReference type="Gene3D" id="3.10.50.40">
    <property type="match status" value="1"/>
</dbReference>
<protein>
    <recommendedName>
        <fullName evidence="4">Parvulin-like PPIase</fullName>
        <ecNumber evidence="3">5.2.1.8</ecNumber>
    </recommendedName>
    <alternativeName>
        <fullName evidence="6">Peptidyl-prolyl cis-trans isomerase plp</fullName>
    </alternativeName>
    <alternativeName>
        <fullName evidence="7">Rotamase plp</fullName>
    </alternativeName>
</protein>
<evidence type="ECO:0000256" key="3">
    <source>
        <dbReference type="ARBA" id="ARBA00013194"/>
    </source>
</evidence>
<evidence type="ECO:0000256" key="8">
    <source>
        <dbReference type="PROSITE-ProRule" id="PRU00278"/>
    </source>
</evidence>
<feature type="chain" id="PRO_5015443871" description="Parvulin-like PPIase" evidence="9">
    <location>
        <begin position="24"/>
        <end position="280"/>
    </location>
</feature>
<dbReference type="InterPro" id="IPR050245">
    <property type="entry name" value="PrsA_foldase"/>
</dbReference>
<dbReference type="AlphaFoldDB" id="A0A2T6BNZ0"/>